<dbReference type="PANTHER" id="PTHR28037">
    <property type="entry name" value="ALCOHOL O-ACETYLTRANSFERASE 1-RELATED"/>
    <property type="match status" value="1"/>
</dbReference>
<keyword evidence="1" id="KW-0808">Transferase</keyword>
<evidence type="ECO:0000256" key="2">
    <source>
        <dbReference type="ARBA" id="ARBA00023315"/>
    </source>
</evidence>
<dbReference type="Gene3D" id="3.30.559.30">
    <property type="entry name" value="Nonribosomal peptide synthetase, condensation domain"/>
    <property type="match status" value="1"/>
</dbReference>
<proteinExistence type="predicted"/>
<dbReference type="SUPFAM" id="SSF52777">
    <property type="entry name" value="CoA-dependent acyltransferases"/>
    <property type="match status" value="2"/>
</dbReference>
<organism evidence="4 6">
    <name type="scientific">Lingula anatina</name>
    <name type="common">Brachiopod</name>
    <name type="synonym">Lingula unguis</name>
    <dbReference type="NCBI Taxonomy" id="7574"/>
    <lineage>
        <taxon>Eukaryota</taxon>
        <taxon>Metazoa</taxon>
        <taxon>Spiralia</taxon>
        <taxon>Lophotrochozoa</taxon>
        <taxon>Brachiopoda</taxon>
        <taxon>Linguliformea</taxon>
        <taxon>Lingulata</taxon>
        <taxon>Lingulida</taxon>
        <taxon>Linguloidea</taxon>
        <taxon>Lingulidae</taxon>
        <taxon>Lingula</taxon>
    </lineage>
</organism>
<evidence type="ECO:0000313" key="6">
    <source>
        <dbReference type="RefSeq" id="XP_013388740.1"/>
    </source>
</evidence>
<accession>A0A1S3HRT3</accession>
<keyword evidence="2" id="KW-0012">Acyltransferase</keyword>
<dbReference type="OrthoDB" id="5963073at2759"/>
<evidence type="ECO:0000313" key="5">
    <source>
        <dbReference type="RefSeq" id="XP_013388739.1"/>
    </source>
</evidence>
<dbReference type="InterPro" id="IPR023213">
    <property type="entry name" value="CAT-like_dom_sf"/>
</dbReference>
<dbReference type="RefSeq" id="XP_013388741.1">
    <property type="nucleotide sequence ID" value="XM_013533287.2"/>
</dbReference>
<dbReference type="Proteomes" id="UP000085678">
    <property type="component" value="Unplaced"/>
</dbReference>
<dbReference type="KEGG" id="lak:106157582"/>
<dbReference type="GO" id="GO:0016746">
    <property type="term" value="F:acyltransferase activity"/>
    <property type="evidence" value="ECO:0007669"/>
    <property type="project" value="UniProtKB-KW"/>
</dbReference>
<dbReference type="Pfam" id="PF16911">
    <property type="entry name" value="PapA_C"/>
    <property type="match status" value="1"/>
</dbReference>
<reference evidence="5 6" key="1">
    <citation type="submission" date="2025-04" db="UniProtKB">
        <authorList>
            <consortium name="RefSeq"/>
        </authorList>
    </citation>
    <scope>IDENTIFICATION</scope>
    <source>
        <tissue evidence="5 6">Gonads</tissue>
    </source>
</reference>
<gene>
    <name evidence="5 6 7" type="primary">LOC106157582</name>
</gene>
<evidence type="ECO:0000259" key="3">
    <source>
        <dbReference type="Pfam" id="PF16911"/>
    </source>
</evidence>
<keyword evidence="4" id="KW-1185">Reference proteome</keyword>
<dbReference type="RefSeq" id="XP_013388739.1">
    <property type="nucleotide sequence ID" value="XM_013533285.2"/>
</dbReference>
<dbReference type="InterPro" id="IPR031641">
    <property type="entry name" value="PapA_C"/>
</dbReference>
<dbReference type="GeneID" id="106157582"/>
<dbReference type="Gene3D" id="3.30.559.10">
    <property type="entry name" value="Chloramphenicol acetyltransferase-like domain"/>
    <property type="match status" value="1"/>
</dbReference>
<dbReference type="AlphaFoldDB" id="A0A1S3HRT3"/>
<name>A0A1S3HRT3_LINAN</name>
<evidence type="ECO:0000313" key="7">
    <source>
        <dbReference type="RefSeq" id="XP_013388741.1"/>
    </source>
</evidence>
<dbReference type="RefSeq" id="XP_013388740.1">
    <property type="nucleotide sequence ID" value="XM_013533286.2"/>
</dbReference>
<evidence type="ECO:0000313" key="4">
    <source>
        <dbReference type="Proteomes" id="UP000085678"/>
    </source>
</evidence>
<dbReference type="PANTHER" id="PTHR28037:SF1">
    <property type="entry name" value="ALCOHOL O-ACETYLTRANSFERASE 1-RELATED"/>
    <property type="match status" value="1"/>
</dbReference>
<evidence type="ECO:0000256" key="1">
    <source>
        <dbReference type="ARBA" id="ARBA00022679"/>
    </source>
</evidence>
<sequence>MSDVITAQPFARRPLGAFEQIFDAHHSFGNYIFLCAMFLRSKSKLTEAVLHQVLRKLQNRHPFLRSRIVVGDNGNRYFEEMDKLVVDFQMVESDDWEGMYEKMLTTQFDSENGPLWRVKLLTMPHTNEEAKCNLSNGALKSDMPFKQTILFAFHHAISDGISAASLFEEFAEILDSHQGSMATEHPVKSLPLLPPMEDLLPRPDITFRCLDFFNIFRIAYESFFPGKNQYLNKYPPPITKDPNVAIMTKVIPFELSKLETEKLIARCKKEKTSVHGALTTAANLALSKIIQPGGGAPLVIPSLHPVNIRYFCKPPVEPHHLGNLVLAVDTKLRIPKGTSIQKFWELSKKYTQAIRGGLASKEYTKFLRVFGKIWNRDMYISRVEDSQKVGGRNGAYFTLSNLGNLDRVLKGTSYSEIELEDVLTATGMHREGPVFLHNVITFRGQLRWHLNYCTNVATTQHAVEYSYLIHKTLLEALKE</sequence>
<dbReference type="InterPro" id="IPR052058">
    <property type="entry name" value="Alcohol_O-acetyltransferase"/>
</dbReference>
<protein>
    <submittedName>
        <fullName evidence="5 6">Uncharacterized protein LOC106157582</fullName>
    </submittedName>
</protein>
<feature type="domain" description="Phthiocerol/phthiodiolone dimycocerosyl transferase C-terminal" evidence="3">
    <location>
        <begin position="253"/>
        <end position="407"/>
    </location>
</feature>